<dbReference type="RefSeq" id="WP_158414394.1">
    <property type="nucleotide sequence ID" value="NZ_JWFI01000405.1"/>
</dbReference>
<proteinExistence type="predicted"/>
<gene>
    <name evidence="2" type="primary">idhA_2</name>
    <name evidence="2" type="ORF">NCTC9183_02145</name>
</gene>
<feature type="domain" description="Gfo/Idh/MocA-like oxidoreductase N-terminal" evidence="1">
    <location>
        <begin position="5"/>
        <end position="109"/>
    </location>
</feature>
<dbReference type="GO" id="GO:0000166">
    <property type="term" value="F:nucleotide binding"/>
    <property type="evidence" value="ECO:0007669"/>
    <property type="project" value="InterPro"/>
</dbReference>
<dbReference type="SUPFAM" id="SSF51735">
    <property type="entry name" value="NAD(P)-binding Rossmann-fold domains"/>
    <property type="match status" value="1"/>
</dbReference>
<evidence type="ECO:0000259" key="1">
    <source>
        <dbReference type="Pfam" id="PF01408"/>
    </source>
</evidence>
<dbReference type="InterPro" id="IPR036291">
    <property type="entry name" value="NAD(P)-bd_dom_sf"/>
</dbReference>
<accession>A0A4P0Y0T4</accession>
<dbReference type="EC" id="1.1.1.18" evidence="2"/>
<sequence>MICKRFALVGSGFIGQVHAASLARHEGSALTMVADAAPERAQALAARYGARAVTVSEAIHSDAIDAVLIASSTPSHAELLEAAARAGKAVYCEKPIDLSLARAREVVERVLP</sequence>
<protein>
    <submittedName>
        <fullName evidence="2">Putative oxidoreductase</fullName>
        <ecNumber evidence="2">1.1.1.18</ecNumber>
    </submittedName>
</protein>
<dbReference type="Pfam" id="PF01408">
    <property type="entry name" value="GFO_IDH_MocA"/>
    <property type="match status" value="1"/>
</dbReference>
<dbReference type="GO" id="GO:0050112">
    <property type="term" value="F:inositol 2-dehydrogenase (NAD+) activity"/>
    <property type="evidence" value="ECO:0007669"/>
    <property type="project" value="UniProtKB-EC"/>
</dbReference>
<dbReference type="PANTHER" id="PTHR43377">
    <property type="entry name" value="BILIVERDIN REDUCTASE A"/>
    <property type="match status" value="1"/>
</dbReference>
<organism evidence="2">
    <name type="scientific">Klebsiella pneumoniae</name>
    <dbReference type="NCBI Taxonomy" id="573"/>
    <lineage>
        <taxon>Bacteria</taxon>
        <taxon>Pseudomonadati</taxon>
        <taxon>Pseudomonadota</taxon>
        <taxon>Gammaproteobacteria</taxon>
        <taxon>Enterobacterales</taxon>
        <taxon>Enterobacteriaceae</taxon>
        <taxon>Klebsiella/Raoultella group</taxon>
        <taxon>Klebsiella</taxon>
        <taxon>Klebsiella pneumoniae complex</taxon>
    </lineage>
</organism>
<dbReference type="Gene3D" id="3.40.50.720">
    <property type="entry name" value="NAD(P)-binding Rossmann-like Domain"/>
    <property type="match status" value="1"/>
</dbReference>
<name>A0A4P0Y0T4_KLEPN</name>
<dbReference type="Proteomes" id="UP000507695">
    <property type="component" value="Unassembled WGS sequence"/>
</dbReference>
<keyword evidence="2" id="KW-0560">Oxidoreductase</keyword>
<evidence type="ECO:0000313" key="2">
    <source>
        <dbReference type="EMBL" id="VTM52664.1"/>
    </source>
</evidence>
<dbReference type="InterPro" id="IPR051450">
    <property type="entry name" value="Gfo/Idh/MocA_Oxidoreductases"/>
</dbReference>
<dbReference type="AlphaFoldDB" id="A0A4P0Y0T4"/>
<dbReference type="EMBL" id="CABDVL010000003">
    <property type="protein sequence ID" value="VTM52664.1"/>
    <property type="molecule type" value="Genomic_DNA"/>
</dbReference>
<dbReference type="InterPro" id="IPR000683">
    <property type="entry name" value="Gfo/Idh/MocA-like_OxRdtase_N"/>
</dbReference>
<dbReference type="PANTHER" id="PTHR43377:SF1">
    <property type="entry name" value="BILIVERDIN REDUCTASE A"/>
    <property type="match status" value="1"/>
</dbReference>
<reference evidence="2" key="1">
    <citation type="submission" date="2019-04" db="EMBL/GenBank/DDBJ databases">
        <authorList>
            <consortium name="Pathogen Informatics"/>
        </authorList>
    </citation>
    <scope>NUCLEOTIDE SEQUENCE</scope>
    <source>
        <strain evidence="2">NCTC9183</strain>
    </source>
</reference>